<sequence>MLSMCMGWFRKRLYKRRREQLLATFHNNSNNLYLHVITGLELLTEPLEYDSENYAPLPLFGRIDSSVADFNILQQRLEWHLENFERVIRGGDYHPIPDALSRQKDLPLPRWKDQFFQTTSSDIVRQQLAVIRQLLVTYEAVYFNRHSRSEEDVLWRQTQPVLRELEIIVEHFL</sequence>
<dbReference type="OrthoDB" id="15005at10239"/>
<evidence type="ECO:0000313" key="2">
    <source>
        <dbReference type="Proteomes" id="UP000201594"/>
    </source>
</evidence>
<dbReference type="RefSeq" id="YP_009278516.1">
    <property type="nucleotide sequence ID" value="NC_031007.1"/>
</dbReference>
<dbReference type="GeneID" id="29061807"/>
<reference evidence="2" key="1">
    <citation type="submission" date="2016-06" db="EMBL/GenBank/DDBJ databases">
        <authorList>
            <person name="Berg J.A."/>
            <person name="Buchanan A.L."/>
            <person name="Choi M.C."/>
            <person name="Sharma R."/>
            <person name="Tatlow P."/>
            <person name="Allen R.C."/>
            <person name="Bloomfield T.J."/>
            <person name="Buhler B."/>
            <person name="Bybee R.N."/>
            <person name="Duncan S."/>
            <person name="Fuhriman D.A."/>
            <person name="Harris N."/>
            <person name="Hilton J.A."/>
            <person name="Hurst E."/>
            <person name="James B.D."/>
            <person name="Knabe B.K."/>
            <person name="Pollock S.V."/>
            <person name="Ririe D.B."/>
            <person name="Rogers S.L."/>
            <person name="Stephenson M.B."/>
            <person name="Thompson S.E."/>
            <person name="Usher B.K."/>
            <person name="Ward A.T."/>
            <person name="Webb C.J."/>
            <person name="Wells M.J."/>
            <person name="Wright C.K."/>
            <person name="Breakwell D.P."/>
            <person name="Hope S."/>
            <person name="Grose J.H."/>
        </authorList>
    </citation>
    <scope>NUCLEOTIDE SEQUENCE [LARGE SCALE GENOMIC DNA]</scope>
</reference>
<dbReference type="Proteomes" id="UP000201594">
    <property type="component" value="Segment"/>
</dbReference>
<dbReference type="KEGG" id="vg:29061807"/>
<accession>A0A1B2ICP7</accession>
<dbReference type="EMBL" id="KX397367">
    <property type="protein sequence ID" value="ANZ49053.1"/>
    <property type="molecule type" value="Genomic_DNA"/>
</dbReference>
<evidence type="ECO:0000313" key="1">
    <source>
        <dbReference type="EMBL" id="ANZ49053.1"/>
    </source>
</evidence>
<organism evidence="1 2">
    <name type="scientific">Erwinia phage vB_EamM_EarlPhillipIV</name>
    <dbReference type="NCBI Taxonomy" id="1883372"/>
    <lineage>
        <taxon>Viruses</taxon>
        <taxon>Duplodnaviria</taxon>
        <taxon>Heunggongvirae</taxon>
        <taxon>Uroviricota</taxon>
        <taxon>Caudoviricetes</taxon>
        <taxon>Chimalliviridae</taxon>
        <taxon>Derbicusvirus</taxon>
        <taxon>Derbicusvirus derbicus</taxon>
    </lineage>
</organism>
<proteinExistence type="predicted"/>
<gene>
    <name evidence="1" type="ORF">EARLPHILLIPIV_204</name>
</gene>
<name>A0A1B2ICP7_9CAUD</name>
<protein>
    <submittedName>
        <fullName evidence="1">Uncharacterized protein</fullName>
    </submittedName>
</protein>